<dbReference type="Gene3D" id="3.30.530.20">
    <property type="match status" value="1"/>
</dbReference>
<dbReference type="PATRIC" id="fig|1379739.3.peg.1989"/>
<dbReference type="OrthoDB" id="9788177at2"/>
<reference evidence="1 2" key="1">
    <citation type="submission" date="2014-06" db="EMBL/GenBank/DDBJ databases">
        <title>Genome characterization of distinct group I Clostridium botulinum lineages.</title>
        <authorList>
            <person name="Giordani F."/>
            <person name="Anselmo A."/>
            <person name="Fillo S."/>
            <person name="Palozzi A.M."/>
            <person name="Fortunato A."/>
            <person name="Gentile B."/>
            <person name="Ciammaruconi A."/>
            <person name="Anniballi F."/>
            <person name="De Medici D."/>
            <person name="Lista F."/>
        </authorList>
    </citation>
    <scope>NUCLEOTIDE SEQUENCE [LARGE SCALE GENOMIC DNA]</scope>
    <source>
        <strain evidence="1 2">B2 450</strain>
    </source>
</reference>
<name>A0A0D0ZYL4_CLOBO</name>
<proteinExistence type="predicted"/>
<organism evidence="1 2">
    <name type="scientific">Clostridium botulinum B2 450</name>
    <dbReference type="NCBI Taxonomy" id="1379739"/>
    <lineage>
        <taxon>Bacteria</taxon>
        <taxon>Bacillati</taxon>
        <taxon>Bacillota</taxon>
        <taxon>Clostridia</taxon>
        <taxon>Eubacteriales</taxon>
        <taxon>Clostridiaceae</taxon>
        <taxon>Clostridium</taxon>
    </lineage>
</organism>
<dbReference type="RefSeq" id="WP_003486351.1">
    <property type="nucleotide sequence ID" value="NZ_JXSU01000007.1"/>
</dbReference>
<dbReference type="InterPro" id="IPR023393">
    <property type="entry name" value="START-like_dom_sf"/>
</dbReference>
<dbReference type="AlphaFoldDB" id="A0A0D0ZYL4"/>
<accession>A0A0D0ZYL4</accession>
<sequence>MRKPRTAEVTAHLQSDIKFVWNVVTNNNDYKWRSDIEKIEIINDGKEFIEYTPNGIATKFFITKKEEYSQYEFSMGNKMFTGFWTGHFSETENGGTKIVFVENIFIKNPIIKILSYFFMDLKKMQNTYILDLKKKLGEQ</sequence>
<dbReference type="Proteomes" id="UP000032250">
    <property type="component" value="Unassembled WGS sequence"/>
</dbReference>
<evidence type="ECO:0000313" key="1">
    <source>
        <dbReference type="EMBL" id="KIS23578.1"/>
    </source>
</evidence>
<evidence type="ECO:0000313" key="2">
    <source>
        <dbReference type="Proteomes" id="UP000032250"/>
    </source>
</evidence>
<gene>
    <name evidence="1" type="ORF">N495_08210</name>
</gene>
<comment type="caution">
    <text evidence="1">The sequence shown here is derived from an EMBL/GenBank/DDBJ whole genome shotgun (WGS) entry which is preliminary data.</text>
</comment>
<dbReference type="SUPFAM" id="SSF55961">
    <property type="entry name" value="Bet v1-like"/>
    <property type="match status" value="1"/>
</dbReference>
<dbReference type="EMBL" id="JXSU01000007">
    <property type="protein sequence ID" value="KIS23578.1"/>
    <property type="molecule type" value="Genomic_DNA"/>
</dbReference>
<dbReference type="HOGENOM" id="CLU_122891_1_0_9"/>
<protein>
    <recommendedName>
        <fullName evidence="3">Polyketide cyclase</fullName>
    </recommendedName>
</protein>
<evidence type="ECO:0008006" key="3">
    <source>
        <dbReference type="Google" id="ProtNLM"/>
    </source>
</evidence>